<dbReference type="HOGENOM" id="CLU_1339788_0_0_1"/>
<dbReference type="RefSeq" id="XP_001458222.1">
    <property type="nucleotide sequence ID" value="XM_001458185.1"/>
</dbReference>
<evidence type="ECO:0000313" key="2">
    <source>
        <dbReference type="Proteomes" id="UP000000600"/>
    </source>
</evidence>
<protein>
    <submittedName>
        <fullName evidence="1">Uncharacterized protein</fullName>
    </submittedName>
</protein>
<dbReference type="EMBL" id="CT868660">
    <property type="protein sequence ID" value="CAK90825.1"/>
    <property type="molecule type" value="Genomic_DNA"/>
</dbReference>
<dbReference type="InParanoid" id="A0E6A8"/>
<dbReference type="Proteomes" id="UP000000600">
    <property type="component" value="Unassembled WGS sequence"/>
</dbReference>
<reference evidence="1 2" key="1">
    <citation type="journal article" date="2006" name="Nature">
        <title>Global trends of whole-genome duplications revealed by the ciliate Paramecium tetraurelia.</title>
        <authorList>
            <consortium name="Genoscope"/>
            <person name="Aury J.-M."/>
            <person name="Jaillon O."/>
            <person name="Duret L."/>
            <person name="Noel B."/>
            <person name="Jubin C."/>
            <person name="Porcel B.M."/>
            <person name="Segurens B."/>
            <person name="Daubin V."/>
            <person name="Anthouard V."/>
            <person name="Aiach N."/>
            <person name="Arnaiz O."/>
            <person name="Billaut A."/>
            <person name="Beisson J."/>
            <person name="Blanc I."/>
            <person name="Bouhouche K."/>
            <person name="Camara F."/>
            <person name="Duharcourt S."/>
            <person name="Guigo R."/>
            <person name="Gogendeau D."/>
            <person name="Katinka M."/>
            <person name="Keller A.-M."/>
            <person name="Kissmehl R."/>
            <person name="Klotz C."/>
            <person name="Koll F."/>
            <person name="Le Moue A."/>
            <person name="Lepere C."/>
            <person name="Malinsky S."/>
            <person name="Nowacki M."/>
            <person name="Nowak J.K."/>
            <person name="Plattner H."/>
            <person name="Poulain J."/>
            <person name="Ruiz F."/>
            <person name="Serrano V."/>
            <person name="Zagulski M."/>
            <person name="Dessen P."/>
            <person name="Betermier M."/>
            <person name="Weissenbach J."/>
            <person name="Scarpelli C."/>
            <person name="Schachter V."/>
            <person name="Sperling L."/>
            <person name="Meyer E."/>
            <person name="Cohen J."/>
            <person name="Wincker P."/>
        </authorList>
    </citation>
    <scope>NUCLEOTIDE SEQUENCE [LARGE SCALE GENOMIC DNA]</scope>
    <source>
        <strain evidence="1 2">Stock d4-2</strain>
    </source>
</reference>
<name>A0E6A8_PARTE</name>
<proteinExistence type="predicted"/>
<keyword evidence="2" id="KW-1185">Reference proteome</keyword>
<dbReference type="GeneID" id="5044007"/>
<organism evidence="1 2">
    <name type="scientific">Paramecium tetraurelia</name>
    <dbReference type="NCBI Taxonomy" id="5888"/>
    <lineage>
        <taxon>Eukaryota</taxon>
        <taxon>Sar</taxon>
        <taxon>Alveolata</taxon>
        <taxon>Ciliophora</taxon>
        <taxon>Intramacronucleata</taxon>
        <taxon>Oligohymenophorea</taxon>
        <taxon>Peniculida</taxon>
        <taxon>Parameciidae</taxon>
        <taxon>Paramecium</taxon>
    </lineage>
</organism>
<gene>
    <name evidence="1" type="ORF">GSPATT00003690001</name>
</gene>
<sequence length="205" mass="24923">MLQEFQIMISFLMIDQYKIINLILKCLNPQVHIEQFRGEQGTYEQMNRDTAFNDVKELINANWFCSSTLFKRQLTTKQEVEQHILNLYQVFFRINIFSNNSLIIVRPRFIYRLNQRWWSVPLKMIWQYGNVYNLNDTLFLQMITHLDLFLKNHLLEESSINSKSTLQQIYKMLLMHVWLLQKQIFWKSLNNSEMEKVAQEFRSLK</sequence>
<dbReference type="AlphaFoldDB" id="A0E6A8"/>
<dbReference type="KEGG" id="ptm:GSPATT00003690001"/>
<accession>A0E6A8</accession>
<evidence type="ECO:0000313" key="1">
    <source>
        <dbReference type="EMBL" id="CAK90825.1"/>
    </source>
</evidence>
<dbReference type="OrthoDB" id="276721at2759"/>